<dbReference type="GO" id="GO:0032131">
    <property type="term" value="F:alkylated DNA binding"/>
    <property type="evidence" value="ECO:0007669"/>
    <property type="project" value="TreeGrafter"/>
</dbReference>
<evidence type="ECO:0000259" key="6">
    <source>
        <dbReference type="SMART" id="SM00478"/>
    </source>
</evidence>
<dbReference type="SUPFAM" id="SSF48150">
    <property type="entry name" value="DNA-glycosylase"/>
    <property type="match status" value="1"/>
</dbReference>
<dbReference type="EMBL" id="LCPV01000025">
    <property type="protein sequence ID" value="KKW06794.1"/>
    <property type="molecule type" value="Genomic_DNA"/>
</dbReference>
<dbReference type="GO" id="GO:0008725">
    <property type="term" value="F:DNA-3-methyladenine glycosylase activity"/>
    <property type="evidence" value="ECO:0007669"/>
    <property type="project" value="TreeGrafter"/>
</dbReference>
<evidence type="ECO:0000256" key="4">
    <source>
        <dbReference type="ARBA" id="ARBA00022763"/>
    </source>
</evidence>
<dbReference type="CDD" id="cd00056">
    <property type="entry name" value="ENDO3c"/>
    <property type="match status" value="1"/>
</dbReference>
<dbReference type="InterPro" id="IPR051912">
    <property type="entry name" value="Alkylbase_DNA_Glycosylase/TA"/>
</dbReference>
<evidence type="ECO:0000256" key="5">
    <source>
        <dbReference type="ARBA" id="ARBA00023204"/>
    </source>
</evidence>
<evidence type="ECO:0000313" key="8">
    <source>
        <dbReference type="Proteomes" id="UP000034589"/>
    </source>
</evidence>
<evidence type="ECO:0000256" key="1">
    <source>
        <dbReference type="ARBA" id="ARBA00000086"/>
    </source>
</evidence>
<accession>A0A0G1YK85</accession>
<dbReference type="AlphaFoldDB" id="A0A0G1YK85"/>
<dbReference type="GO" id="GO:0006307">
    <property type="term" value="P:DNA alkylation repair"/>
    <property type="evidence" value="ECO:0007669"/>
    <property type="project" value="TreeGrafter"/>
</dbReference>
<dbReference type="EC" id="3.2.2.21" evidence="3"/>
<dbReference type="GO" id="GO:0043916">
    <property type="term" value="F:DNA-7-methylguanine glycosylase activity"/>
    <property type="evidence" value="ECO:0007669"/>
    <property type="project" value="TreeGrafter"/>
</dbReference>
<proteinExistence type="inferred from homology"/>
<dbReference type="PANTHER" id="PTHR43003:SF5">
    <property type="entry name" value="DNA-3-METHYLADENINE GLYCOSYLASE"/>
    <property type="match status" value="1"/>
</dbReference>
<reference evidence="7 8" key="1">
    <citation type="journal article" date="2015" name="Nature">
        <title>rRNA introns, odd ribosomes, and small enigmatic genomes across a large radiation of phyla.</title>
        <authorList>
            <person name="Brown C.T."/>
            <person name="Hug L.A."/>
            <person name="Thomas B.C."/>
            <person name="Sharon I."/>
            <person name="Castelle C.J."/>
            <person name="Singh A."/>
            <person name="Wilkins M.J."/>
            <person name="Williams K.H."/>
            <person name="Banfield J.F."/>
        </authorList>
    </citation>
    <scope>NUCLEOTIDE SEQUENCE [LARGE SCALE GENOMIC DNA]</scope>
</reference>
<feature type="domain" description="HhH-GPD" evidence="6">
    <location>
        <begin position="47"/>
        <end position="202"/>
    </location>
</feature>
<keyword evidence="4" id="KW-0227">DNA damage</keyword>
<keyword evidence="5" id="KW-0234">DNA repair</keyword>
<evidence type="ECO:0000256" key="3">
    <source>
        <dbReference type="ARBA" id="ARBA00012000"/>
    </source>
</evidence>
<dbReference type="GO" id="GO:0032993">
    <property type="term" value="C:protein-DNA complex"/>
    <property type="evidence" value="ECO:0007669"/>
    <property type="project" value="TreeGrafter"/>
</dbReference>
<dbReference type="Pfam" id="PF00730">
    <property type="entry name" value="HhH-GPD"/>
    <property type="match status" value="1"/>
</dbReference>
<dbReference type="FunFam" id="1.10.340.30:FF:000004">
    <property type="entry name" value="DNA-3-methyladenine glycosylase II"/>
    <property type="match status" value="1"/>
</dbReference>
<protein>
    <recommendedName>
        <fullName evidence="3">DNA-3-methyladenine glycosylase II</fullName>
        <ecNumber evidence="3">3.2.2.21</ecNumber>
    </recommendedName>
</protein>
<organism evidence="7 8">
    <name type="scientific">Candidatus Kaiserbacteria bacterium GW2011_GWC2_49_12</name>
    <dbReference type="NCBI Taxonomy" id="1618675"/>
    <lineage>
        <taxon>Bacteria</taxon>
        <taxon>Candidatus Kaiseribacteriota</taxon>
    </lineage>
</organism>
<evidence type="ECO:0000256" key="2">
    <source>
        <dbReference type="ARBA" id="ARBA00010817"/>
    </source>
</evidence>
<dbReference type="PANTHER" id="PTHR43003">
    <property type="entry name" value="DNA-3-METHYLADENINE GLYCOSYLASE"/>
    <property type="match status" value="1"/>
</dbReference>
<comment type="catalytic activity">
    <reaction evidence="1">
        <text>Hydrolysis of alkylated DNA, releasing 3-methyladenine, 3-methylguanine, 7-methylguanine and 7-methyladenine.</text>
        <dbReference type="EC" id="3.2.2.21"/>
    </reaction>
</comment>
<dbReference type="InterPro" id="IPR011257">
    <property type="entry name" value="DNA_glycosylase"/>
</dbReference>
<dbReference type="SMART" id="SM00478">
    <property type="entry name" value="ENDO3c"/>
    <property type="match status" value="1"/>
</dbReference>
<dbReference type="InterPro" id="IPR003265">
    <property type="entry name" value="HhH-GPD_domain"/>
</dbReference>
<comment type="caution">
    <text evidence="7">The sequence shown here is derived from an EMBL/GenBank/DDBJ whole genome shotgun (WGS) entry which is preliminary data.</text>
</comment>
<evidence type="ECO:0000313" key="7">
    <source>
        <dbReference type="EMBL" id="KKW06794.1"/>
    </source>
</evidence>
<dbReference type="Proteomes" id="UP000034589">
    <property type="component" value="Unassembled WGS sequence"/>
</dbReference>
<gene>
    <name evidence="7" type="ORF">UY39_C0025G0004</name>
</gene>
<sequence>MVDLHKKSIAHLRHDKHLGAFIKRHGPIEHRREHSMDAFQSLGEAIVYQQLSGKAAATILKRFVALFPKKKFPSPEDVLKIKVEKLRSAGLSGQKAAYLKDLAAKFKDGTINPKLFSKMSDAEIVEHVVAVKGIGEWTAQMFLMFTLARPDVLPTGDLGVQKGFQKLFGLKKKPSPKQMQKLAEGWTGHRTVACMYLWRLLDEK</sequence>
<dbReference type="Gene3D" id="1.10.1670.40">
    <property type="match status" value="1"/>
</dbReference>
<dbReference type="GO" id="GO:0006285">
    <property type="term" value="P:base-excision repair, AP site formation"/>
    <property type="evidence" value="ECO:0007669"/>
    <property type="project" value="TreeGrafter"/>
</dbReference>
<dbReference type="Gene3D" id="1.10.340.30">
    <property type="entry name" value="Hypothetical protein, domain 2"/>
    <property type="match status" value="1"/>
</dbReference>
<name>A0A0G1YK85_9BACT</name>
<comment type="similarity">
    <text evidence="2">Belongs to the alkylbase DNA glycosidase AlkA family.</text>
</comment>